<dbReference type="AlphaFoldDB" id="A0A195DQG7"/>
<dbReference type="Proteomes" id="UP000078492">
    <property type="component" value="Unassembled WGS sequence"/>
</dbReference>
<protein>
    <submittedName>
        <fullName evidence="1">Uncharacterized protein</fullName>
    </submittedName>
</protein>
<evidence type="ECO:0000313" key="1">
    <source>
        <dbReference type="EMBL" id="KYN15113.1"/>
    </source>
</evidence>
<evidence type="ECO:0000313" key="2">
    <source>
        <dbReference type="Proteomes" id="UP000078492"/>
    </source>
</evidence>
<feature type="non-terminal residue" evidence="1">
    <location>
        <position position="1"/>
    </location>
</feature>
<gene>
    <name evidence="1" type="ORF">ALC57_12655</name>
</gene>
<dbReference type="EMBL" id="KQ980612">
    <property type="protein sequence ID" value="KYN15113.1"/>
    <property type="molecule type" value="Genomic_DNA"/>
</dbReference>
<sequence>IEKTAFLTQKKADTAEGNCFQLIHFSYAVTNDLPAMDVGVCPCVKRNIEYNDAETNVKRERKIVLAKEPAISRGGVRVIHFLRSEKDTTTIVSNTRARATLYTCKYHPERTARPCGANGGDRGETRRCRRIEGEDGRERVVDQEA</sequence>
<proteinExistence type="predicted"/>
<organism evidence="1 2">
    <name type="scientific">Trachymyrmex cornetzi</name>
    <dbReference type="NCBI Taxonomy" id="471704"/>
    <lineage>
        <taxon>Eukaryota</taxon>
        <taxon>Metazoa</taxon>
        <taxon>Ecdysozoa</taxon>
        <taxon>Arthropoda</taxon>
        <taxon>Hexapoda</taxon>
        <taxon>Insecta</taxon>
        <taxon>Pterygota</taxon>
        <taxon>Neoptera</taxon>
        <taxon>Endopterygota</taxon>
        <taxon>Hymenoptera</taxon>
        <taxon>Apocrita</taxon>
        <taxon>Aculeata</taxon>
        <taxon>Formicoidea</taxon>
        <taxon>Formicidae</taxon>
        <taxon>Myrmicinae</taxon>
        <taxon>Trachymyrmex</taxon>
    </lineage>
</organism>
<keyword evidence="2" id="KW-1185">Reference proteome</keyword>
<name>A0A195DQG7_9HYME</name>
<reference evidence="1 2" key="1">
    <citation type="submission" date="2015-09" db="EMBL/GenBank/DDBJ databases">
        <title>Trachymyrmex cornetzi WGS genome.</title>
        <authorList>
            <person name="Nygaard S."/>
            <person name="Hu H."/>
            <person name="Boomsma J."/>
            <person name="Zhang G."/>
        </authorList>
    </citation>
    <scope>NUCLEOTIDE SEQUENCE [LARGE SCALE GENOMIC DNA]</scope>
    <source>
        <strain evidence="1">Tcor2-1</strain>
        <tissue evidence="1">Whole body</tissue>
    </source>
</reference>
<accession>A0A195DQG7</accession>